<dbReference type="InterPro" id="IPR010982">
    <property type="entry name" value="Lambda_DNA-bd_dom_sf"/>
</dbReference>
<dbReference type="GO" id="GO:0003700">
    <property type="term" value="F:DNA-binding transcription factor activity"/>
    <property type="evidence" value="ECO:0007669"/>
    <property type="project" value="TreeGrafter"/>
</dbReference>
<feature type="domain" description="HTH cro/C1-type" evidence="2">
    <location>
        <begin position="102"/>
        <end position="148"/>
    </location>
</feature>
<dbReference type="InterPro" id="IPR050807">
    <property type="entry name" value="TransReg_Diox_bact_type"/>
</dbReference>
<dbReference type="CDD" id="cd00093">
    <property type="entry name" value="HTH_XRE"/>
    <property type="match status" value="2"/>
</dbReference>
<dbReference type="PANTHER" id="PTHR46797">
    <property type="entry name" value="HTH-TYPE TRANSCRIPTIONAL REGULATOR"/>
    <property type="match status" value="1"/>
</dbReference>
<reference evidence="3 4" key="1">
    <citation type="journal article" date="2016" name="Gene">
        <title>PacBio SMRT assembly of a complex multi-replicon genome reveals chlorocatechol degradative operon in a region of genome plasticity.</title>
        <authorList>
            <person name="Ricker N."/>
            <person name="Shen S.Y."/>
            <person name="Goordial J."/>
            <person name="Jin S."/>
            <person name="Fulthorpe R.R."/>
        </authorList>
    </citation>
    <scope>NUCLEOTIDE SEQUENCE [LARGE SCALE GENOMIC DNA]</scope>
    <source>
        <strain evidence="3 4">OLGA172</strain>
    </source>
</reference>
<evidence type="ECO:0000259" key="2">
    <source>
        <dbReference type="PROSITE" id="PS50943"/>
    </source>
</evidence>
<dbReference type="PANTHER" id="PTHR46797:SF1">
    <property type="entry name" value="METHYLPHOSPHONATE SYNTHASE"/>
    <property type="match status" value="1"/>
</dbReference>
<proteinExistence type="predicted"/>
<evidence type="ECO:0000313" key="4">
    <source>
        <dbReference type="Proteomes" id="UP000076852"/>
    </source>
</evidence>
<dbReference type="Proteomes" id="UP000076852">
    <property type="component" value="Chromosome 1"/>
</dbReference>
<feature type="domain" description="HTH cro/C1-type" evidence="2">
    <location>
        <begin position="16"/>
        <end position="70"/>
    </location>
</feature>
<protein>
    <recommendedName>
        <fullName evidence="2">HTH cro/C1-type domain-containing protein</fullName>
    </recommendedName>
</protein>
<accession>A0A160FKN1</accession>
<dbReference type="RefSeq" id="WP_063496042.1">
    <property type="nucleotide sequence ID" value="NZ_CP014578.1"/>
</dbReference>
<dbReference type="Gene3D" id="1.10.260.40">
    <property type="entry name" value="lambda repressor-like DNA-binding domains"/>
    <property type="match status" value="2"/>
</dbReference>
<dbReference type="KEGG" id="buz:AYM40_09730"/>
<dbReference type="OrthoDB" id="8527856at2"/>
<dbReference type="PROSITE" id="PS50943">
    <property type="entry name" value="HTH_CROC1"/>
    <property type="match status" value="2"/>
</dbReference>
<evidence type="ECO:0000313" key="3">
    <source>
        <dbReference type="EMBL" id="ANB72616.1"/>
    </source>
</evidence>
<dbReference type="EMBL" id="CP014578">
    <property type="protein sequence ID" value="ANB72616.1"/>
    <property type="molecule type" value="Genomic_DNA"/>
</dbReference>
<dbReference type="GO" id="GO:0005829">
    <property type="term" value="C:cytosol"/>
    <property type="evidence" value="ECO:0007669"/>
    <property type="project" value="TreeGrafter"/>
</dbReference>
<dbReference type="InterPro" id="IPR001387">
    <property type="entry name" value="Cro/C1-type_HTH"/>
</dbReference>
<keyword evidence="4" id="KW-1185">Reference proteome</keyword>
<evidence type="ECO:0000256" key="1">
    <source>
        <dbReference type="ARBA" id="ARBA00023125"/>
    </source>
</evidence>
<dbReference type="GO" id="GO:0003677">
    <property type="term" value="F:DNA binding"/>
    <property type="evidence" value="ECO:0007669"/>
    <property type="project" value="UniProtKB-KW"/>
</dbReference>
<dbReference type="SUPFAM" id="SSF47413">
    <property type="entry name" value="lambda repressor-like DNA-binding domains"/>
    <property type="match status" value="2"/>
</dbReference>
<keyword evidence="1" id="KW-0238">DNA-binding</keyword>
<name>A0A160FKN1_9BURK</name>
<dbReference type="SMART" id="SM00530">
    <property type="entry name" value="HTH_XRE"/>
    <property type="match status" value="2"/>
</dbReference>
<organism evidence="3 4">
    <name type="scientific">Paraburkholderia phytofirmans OLGA172</name>
    <dbReference type="NCBI Taxonomy" id="1417228"/>
    <lineage>
        <taxon>Bacteria</taxon>
        <taxon>Pseudomonadati</taxon>
        <taxon>Pseudomonadota</taxon>
        <taxon>Betaproteobacteria</taxon>
        <taxon>Burkholderiales</taxon>
        <taxon>Burkholderiaceae</taxon>
        <taxon>Paraburkholderia</taxon>
    </lineage>
</organism>
<dbReference type="AlphaFoldDB" id="A0A160FKN1"/>
<gene>
    <name evidence="3" type="ORF">AYM40_09730</name>
</gene>
<sequence>MPKKIAKSTLHLGDAVRSKRQELGLTQQDLADATGFSRGHIATIERKSGNLRLSSLDRLASVLHLDVVDLVRSAGEKQQKVSSQEAAVRAACHIFRLRAGIGLSQERLSEAAGFFRTYVTELELLVSVPAVGNLEPIATILGVSVADLLMPVPQREYDSRLARRSSRVVAGGE</sequence>
<dbReference type="STRING" id="1804984.AYM40_09730"/>
<dbReference type="Pfam" id="PF01381">
    <property type="entry name" value="HTH_3"/>
    <property type="match status" value="1"/>
</dbReference>